<dbReference type="Proteomes" id="UP001439875">
    <property type="component" value="Unassembled WGS sequence"/>
</dbReference>
<gene>
    <name evidence="1" type="ORF">WMO40_17335</name>
</gene>
<evidence type="ECO:0000313" key="2">
    <source>
        <dbReference type="Proteomes" id="UP001439875"/>
    </source>
</evidence>
<protein>
    <submittedName>
        <fullName evidence="1">DUF2000 domain-containing protein</fullName>
    </submittedName>
</protein>
<dbReference type="EMBL" id="JBBMEW010000018">
    <property type="protein sequence ID" value="MEQ2528451.1"/>
    <property type="molecule type" value="Genomic_DNA"/>
</dbReference>
<sequence length="142" mass="15587">MSHKNNDTKCVLLIDSELPLGLLANTAAVLALTIGKRVEGIIGPDVVDGSDQMHTGITTIPLPILKSTQEDLQVLKQKISSKAFQDLLVVDFSNAAQTTKNYEEYTQKIATYTSEDLHYLGIAIYGDRKKINKLTGNLSLLR</sequence>
<reference evidence="1" key="1">
    <citation type="submission" date="2024-03" db="EMBL/GenBank/DDBJ databases">
        <title>Human intestinal bacterial collection.</title>
        <authorList>
            <person name="Pauvert C."/>
            <person name="Hitch T.C.A."/>
            <person name="Clavel T."/>
        </authorList>
    </citation>
    <scope>NUCLEOTIDE SEQUENCE</scope>
    <source>
        <strain evidence="1">CLA-AA-H227</strain>
    </source>
</reference>
<comment type="caution">
    <text evidence="1">The sequence shown here is derived from an EMBL/GenBank/DDBJ whole genome shotgun (WGS) entry which is preliminary data.</text>
</comment>
<accession>A0ACC6SEC8</accession>
<organism evidence="1 2">
    <name type="scientific">Robertmurraya yapensis</name>
    <name type="common">ex Hitch et al 2024</name>
    <dbReference type="NCBI Taxonomy" id="3133160"/>
    <lineage>
        <taxon>Bacteria</taxon>
        <taxon>Bacillati</taxon>
        <taxon>Bacillota</taxon>
        <taxon>Bacilli</taxon>
        <taxon>Bacillales</taxon>
        <taxon>Bacillaceae</taxon>
        <taxon>Robertmurraya</taxon>
    </lineage>
</organism>
<keyword evidence="2" id="KW-1185">Reference proteome</keyword>
<name>A0ACC6SEC8_9BACI</name>
<evidence type="ECO:0000313" key="1">
    <source>
        <dbReference type="EMBL" id="MEQ2528451.1"/>
    </source>
</evidence>
<proteinExistence type="predicted"/>